<name>A0A4S2MMX7_9PEZI</name>
<feature type="compositionally biased region" description="Low complexity" evidence="1">
    <location>
        <begin position="127"/>
        <end position="139"/>
    </location>
</feature>
<keyword evidence="2" id="KW-0472">Membrane</keyword>
<protein>
    <submittedName>
        <fullName evidence="3">Uncharacterized protein</fullName>
    </submittedName>
</protein>
<keyword evidence="2" id="KW-1133">Transmembrane helix</keyword>
<reference evidence="3 4" key="1">
    <citation type="submission" date="2019-04" db="EMBL/GenBank/DDBJ databases">
        <title>Comparative genomics and transcriptomics to analyze fruiting body development in filamentous ascomycetes.</title>
        <authorList>
            <consortium name="DOE Joint Genome Institute"/>
            <person name="Lutkenhaus R."/>
            <person name="Traeger S."/>
            <person name="Breuer J."/>
            <person name="Kuo A."/>
            <person name="Lipzen A."/>
            <person name="Pangilinan J."/>
            <person name="Dilworth D."/>
            <person name="Sandor L."/>
            <person name="Poggeler S."/>
            <person name="Barry K."/>
            <person name="Grigoriev I.V."/>
            <person name="Nowrousian M."/>
        </authorList>
    </citation>
    <scope>NUCLEOTIDE SEQUENCE [LARGE SCALE GENOMIC DNA]</scope>
    <source>
        <strain evidence="3 4">CBS 389.68</strain>
    </source>
</reference>
<feature type="compositionally biased region" description="Polar residues" evidence="1">
    <location>
        <begin position="294"/>
        <end position="309"/>
    </location>
</feature>
<feature type="region of interest" description="Disordered" evidence="1">
    <location>
        <begin position="567"/>
        <end position="589"/>
    </location>
</feature>
<gene>
    <name evidence="3" type="ORF">EX30DRAFT_399187</name>
</gene>
<keyword evidence="4" id="KW-1185">Reference proteome</keyword>
<dbReference type="Proteomes" id="UP000298138">
    <property type="component" value="Unassembled WGS sequence"/>
</dbReference>
<keyword evidence="2" id="KW-0812">Transmembrane</keyword>
<feature type="transmembrane region" description="Helical" evidence="2">
    <location>
        <begin position="355"/>
        <end position="378"/>
    </location>
</feature>
<organism evidence="3 4">
    <name type="scientific">Ascodesmis nigricans</name>
    <dbReference type="NCBI Taxonomy" id="341454"/>
    <lineage>
        <taxon>Eukaryota</taxon>
        <taxon>Fungi</taxon>
        <taxon>Dikarya</taxon>
        <taxon>Ascomycota</taxon>
        <taxon>Pezizomycotina</taxon>
        <taxon>Pezizomycetes</taxon>
        <taxon>Pezizales</taxon>
        <taxon>Ascodesmidaceae</taxon>
        <taxon>Ascodesmis</taxon>
    </lineage>
</organism>
<feature type="region of interest" description="Disordered" evidence="1">
    <location>
        <begin position="294"/>
        <end position="332"/>
    </location>
</feature>
<evidence type="ECO:0000256" key="1">
    <source>
        <dbReference type="SAM" id="MobiDB-lite"/>
    </source>
</evidence>
<feature type="compositionally biased region" description="Low complexity" evidence="1">
    <location>
        <begin position="222"/>
        <end position="231"/>
    </location>
</feature>
<feature type="compositionally biased region" description="Low complexity" evidence="1">
    <location>
        <begin position="249"/>
        <end position="267"/>
    </location>
</feature>
<evidence type="ECO:0000313" key="3">
    <source>
        <dbReference type="EMBL" id="TGZ76529.1"/>
    </source>
</evidence>
<feature type="region of interest" description="Disordered" evidence="1">
    <location>
        <begin position="222"/>
        <end position="275"/>
    </location>
</feature>
<dbReference type="InParanoid" id="A0A4S2MMX7"/>
<feature type="compositionally biased region" description="Basic and acidic residues" evidence="1">
    <location>
        <begin position="70"/>
        <end position="86"/>
    </location>
</feature>
<sequence length="621" mass="68751">MPSHLPNPLFSPTAAARLLPRPVSRRSRNRHTAEVYASSPSHRSHCSHSSELDDDDDDDDFNSDPIGEPTSEHVYSDEPIAEHVYSDDSLPPHYGDHDKEEHGDDEGYGEYDHTFYGSSHDGDDEASSSPWNSSDPASEVSSMGSMVTHYGPEYGRSRSVRSISRAGGSVVSCGMEVGRGRVGVRALRRIVGGFEDDEDEDETDSEESMISTTAGAMMIYQHQQHQQQSSYNPAGYYLRHRPPVRYTDSSSPVSNPSHASSSSSKRSFTALQSRQITDRVRSRSITFYSHRASSSSPIAASNGRLSSLSHHPRPQSSLSTRSSYPPSPDAWSHEPRSTAIKLMPIKPLPLSPFTLTYLFLRTLLLLLFAATFLTLLFTTYCNRRALHMDTHVFKPTLHATITLTLHLSSLRDLLVSSSGGDHNNEAIETCIRDLGWLLRQVAVQAIMTRQLTHYTLAREWMGTLPRGWNAWEKPETVEMSGVRGKRYGLDLMAGDGGRCWEVLGREARYVGSEAEEAVEMLRRGWGLGEGGWGREWEAGRGEGGWEEVEAMAGRFFGEVAERLRGSTVSEESGDVRTQMVGGAAKGEDGVVRGGESVRLWDGKRGRWGVEEASDSEDDEGY</sequence>
<feature type="region of interest" description="Disordered" evidence="1">
    <location>
        <begin position="1"/>
        <end position="145"/>
    </location>
</feature>
<evidence type="ECO:0000313" key="4">
    <source>
        <dbReference type="Proteomes" id="UP000298138"/>
    </source>
</evidence>
<dbReference type="AlphaFoldDB" id="A0A4S2MMX7"/>
<evidence type="ECO:0000256" key="2">
    <source>
        <dbReference type="SAM" id="Phobius"/>
    </source>
</evidence>
<accession>A0A4S2MMX7</accession>
<feature type="compositionally biased region" description="Acidic residues" evidence="1">
    <location>
        <begin position="52"/>
        <end position="62"/>
    </location>
</feature>
<dbReference type="EMBL" id="ML220174">
    <property type="protein sequence ID" value="TGZ76529.1"/>
    <property type="molecule type" value="Genomic_DNA"/>
</dbReference>
<feature type="compositionally biased region" description="Low complexity" evidence="1">
    <location>
        <begin position="314"/>
        <end position="324"/>
    </location>
</feature>
<proteinExistence type="predicted"/>